<proteinExistence type="predicted"/>
<dbReference type="SUPFAM" id="SSF50405">
    <property type="entry name" value="Actin-crosslinking proteins"/>
    <property type="match status" value="1"/>
</dbReference>
<organism evidence="2 3">
    <name type="scientific">Eleusine coracana subsp. coracana</name>
    <dbReference type="NCBI Taxonomy" id="191504"/>
    <lineage>
        <taxon>Eukaryota</taxon>
        <taxon>Viridiplantae</taxon>
        <taxon>Streptophyta</taxon>
        <taxon>Embryophyta</taxon>
        <taxon>Tracheophyta</taxon>
        <taxon>Spermatophyta</taxon>
        <taxon>Magnoliopsida</taxon>
        <taxon>Liliopsida</taxon>
        <taxon>Poales</taxon>
        <taxon>Poaceae</taxon>
        <taxon>PACMAD clade</taxon>
        <taxon>Chloridoideae</taxon>
        <taxon>Cynodonteae</taxon>
        <taxon>Eleusininae</taxon>
        <taxon>Eleusine</taxon>
    </lineage>
</organism>
<accession>A0AAV5BNM1</accession>
<dbReference type="Proteomes" id="UP001054889">
    <property type="component" value="Unassembled WGS sequence"/>
</dbReference>
<dbReference type="Pfam" id="PF22932">
    <property type="entry name" value="Ubiq_DUF_assoc"/>
    <property type="match status" value="1"/>
</dbReference>
<gene>
    <name evidence="2" type="primary">ga03779</name>
    <name evidence="2" type="ORF">PR202_ga03779</name>
</gene>
<feature type="domain" description="DUF569" evidence="1">
    <location>
        <begin position="152"/>
        <end position="232"/>
    </location>
</feature>
<sequence>MYAAAEIDGVGVCLTGQRGTQNTVWAVEHAQGPDRASVLLRGAYGRYLSSANGVVATQADLEQDRRPRGLLWHVMRRRGAFLVGCGLGHYLRANGRYLWWRRGVTVAEDNHSTMLLWTVERVRPRLTRPSILDPTYQLTHRFRGTVTQGAVTRLIRFIRCEPNGDFHEAAWWAADVATNNLMQLWLTMARSMGLGPVDLTRTTICIRAGRSGQFSPLQIDLPLGNNRIDIVLVNHATPGEELSLLFL</sequence>
<evidence type="ECO:0000313" key="2">
    <source>
        <dbReference type="EMBL" id="GJM87786.1"/>
    </source>
</evidence>
<reference evidence="2" key="1">
    <citation type="journal article" date="2018" name="DNA Res.">
        <title>Multiple hybrid de novo genome assembly of finger millet, an orphan allotetraploid crop.</title>
        <authorList>
            <person name="Hatakeyama M."/>
            <person name="Aluri S."/>
            <person name="Balachadran M.T."/>
            <person name="Sivarajan S.R."/>
            <person name="Patrignani A."/>
            <person name="Gruter S."/>
            <person name="Poveda L."/>
            <person name="Shimizu-Inatsugi R."/>
            <person name="Baeten J."/>
            <person name="Francoijs K.J."/>
            <person name="Nataraja K.N."/>
            <person name="Reddy Y.A.N."/>
            <person name="Phadnis S."/>
            <person name="Ravikumar R.L."/>
            <person name="Schlapbach R."/>
            <person name="Sreeman S.M."/>
            <person name="Shimizu K.K."/>
        </authorList>
    </citation>
    <scope>NUCLEOTIDE SEQUENCE</scope>
</reference>
<comment type="caution">
    <text evidence="2">The sequence shown here is derived from an EMBL/GenBank/DDBJ whole genome shotgun (WGS) entry which is preliminary data.</text>
</comment>
<dbReference type="PANTHER" id="PTHR31205:SF11">
    <property type="entry name" value="OS05G0115500 PROTEIN"/>
    <property type="match status" value="1"/>
</dbReference>
<reference evidence="2" key="2">
    <citation type="submission" date="2021-12" db="EMBL/GenBank/DDBJ databases">
        <title>Resequencing data analysis of finger millet.</title>
        <authorList>
            <person name="Hatakeyama M."/>
            <person name="Aluri S."/>
            <person name="Balachadran M.T."/>
            <person name="Sivarajan S.R."/>
            <person name="Poveda L."/>
            <person name="Shimizu-Inatsugi R."/>
            <person name="Schlapbach R."/>
            <person name="Sreeman S.M."/>
            <person name="Shimizu K.K."/>
        </authorList>
    </citation>
    <scope>NUCLEOTIDE SEQUENCE</scope>
</reference>
<keyword evidence="3" id="KW-1185">Reference proteome</keyword>
<evidence type="ECO:0000259" key="1">
    <source>
        <dbReference type="Pfam" id="PF22932"/>
    </source>
</evidence>
<dbReference type="InterPro" id="IPR008999">
    <property type="entry name" value="Actin-crosslinking"/>
</dbReference>
<dbReference type="InterPro" id="IPR054726">
    <property type="entry name" value="Ubiq_DUF569-assoc"/>
</dbReference>
<evidence type="ECO:0000313" key="3">
    <source>
        <dbReference type="Proteomes" id="UP001054889"/>
    </source>
</evidence>
<protein>
    <recommendedName>
        <fullName evidence="1">DUF569 domain-containing protein</fullName>
    </recommendedName>
</protein>
<dbReference type="EMBL" id="BQKI01000002">
    <property type="protein sequence ID" value="GJM87786.1"/>
    <property type="molecule type" value="Genomic_DNA"/>
</dbReference>
<dbReference type="AlphaFoldDB" id="A0AAV5BNM1"/>
<dbReference type="PANTHER" id="PTHR31205">
    <property type="entry name" value="ACTIN CROSS-LINKING PROTEIN (DUF569)"/>
    <property type="match status" value="1"/>
</dbReference>
<name>A0AAV5BNM1_ELECO</name>